<proteinExistence type="predicted"/>
<name>A0A0E9WGE7_ANGAN</name>
<evidence type="ECO:0000313" key="1">
    <source>
        <dbReference type="EMBL" id="JAH88558.1"/>
    </source>
</evidence>
<accession>A0A0E9WGE7</accession>
<reference evidence="1" key="1">
    <citation type="submission" date="2014-11" db="EMBL/GenBank/DDBJ databases">
        <authorList>
            <person name="Amaro Gonzalez C."/>
        </authorList>
    </citation>
    <scope>NUCLEOTIDE SEQUENCE</scope>
</reference>
<organism evidence="1">
    <name type="scientific">Anguilla anguilla</name>
    <name type="common">European freshwater eel</name>
    <name type="synonym">Muraena anguilla</name>
    <dbReference type="NCBI Taxonomy" id="7936"/>
    <lineage>
        <taxon>Eukaryota</taxon>
        <taxon>Metazoa</taxon>
        <taxon>Chordata</taxon>
        <taxon>Craniata</taxon>
        <taxon>Vertebrata</taxon>
        <taxon>Euteleostomi</taxon>
        <taxon>Actinopterygii</taxon>
        <taxon>Neopterygii</taxon>
        <taxon>Teleostei</taxon>
        <taxon>Anguilliformes</taxon>
        <taxon>Anguillidae</taxon>
        <taxon>Anguilla</taxon>
    </lineage>
</organism>
<dbReference type="EMBL" id="GBXM01020019">
    <property type="protein sequence ID" value="JAH88558.1"/>
    <property type="molecule type" value="Transcribed_RNA"/>
</dbReference>
<protein>
    <submittedName>
        <fullName evidence="1">Uncharacterized protein</fullName>
    </submittedName>
</protein>
<reference evidence="1" key="2">
    <citation type="journal article" date="2015" name="Fish Shellfish Immunol.">
        <title>Early steps in the European eel (Anguilla anguilla)-Vibrio vulnificus interaction in the gills: Role of the RtxA13 toxin.</title>
        <authorList>
            <person name="Callol A."/>
            <person name="Pajuelo D."/>
            <person name="Ebbesson L."/>
            <person name="Teles M."/>
            <person name="MacKenzie S."/>
            <person name="Amaro C."/>
        </authorList>
    </citation>
    <scope>NUCLEOTIDE SEQUENCE</scope>
</reference>
<dbReference type="AlphaFoldDB" id="A0A0E9WGE7"/>
<sequence>MWNFSGALANRTICILYGEVTTYQALLYDILLLSVSTVSLRY</sequence>